<protein>
    <submittedName>
        <fullName evidence="1">Uncharacterized protein</fullName>
    </submittedName>
</protein>
<proteinExistence type="predicted"/>
<dbReference type="EMBL" id="JAJFAZ020000002">
    <property type="protein sequence ID" value="KAI5343144.1"/>
    <property type="molecule type" value="Genomic_DNA"/>
</dbReference>
<reference evidence="1 2" key="1">
    <citation type="journal article" date="2022" name="G3 (Bethesda)">
        <title>Whole-genome sequence and methylome profiling of the almond [Prunus dulcis (Mill.) D.A. Webb] cultivar 'Nonpareil'.</title>
        <authorList>
            <person name="D'Amico-Willman K.M."/>
            <person name="Ouma W.Z."/>
            <person name="Meulia T."/>
            <person name="Sideli G.M."/>
            <person name="Gradziel T.M."/>
            <person name="Fresnedo-Ramirez J."/>
        </authorList>
    </citation>
    <scope>NUCLEOTIDE SEQUENCE [LARGE SCALE GENOMIC DNA]</scope>
    <source>
        <strain evidence="1">Clone GOH B32 T37-40</strain>
    </source>
</reference>
<accession>A0AAD4WI94</accession>
<gene>
    <name evidence="1" type="ORF">L3X38_011020</name>
</gene>
<evidence type="ECO:0000313" key="1">
    <source>
        <dbReference type="EMBL" id="KAI5343144.1"/>
    </source>
</evidence>
<sequence>MKWDRDWESEVEMGTAHATAGLPEAEQTTALNLWSKPLNFQFQNINKESEPATGARIGPLFQFLLYQAFLQYI</sequence>
<organism evidence="1 2">
    <name type="scientific">Prunus dulcis</name>
    <name type="common">Almond</name>
    <name type="synonym">Amygdalus dulcis</name>
    <dbReference type="NCBI Taxonomy" id="3755"/>
    <lineage>
        <taxon>Eukaryota</taxon>
        <taxon>Viridiplantae</taxon>
        <taxon>Streptophyta</taxon>
        <taxon>Embryophyta</taxon>
        <taxon>Tracheophyta</taxon>
        <taxon>Spermatophyta</taxon>
        <taxon>Magnoliopsida</taxon>
        <taxon>eudicotyledons</taxon>
        <taxon>Gunneridae</taxon>
        <taxon>Pentapetalae</taxon>
        <taxon>rosids</taxon>
        <taxon>fabids</taxon>
        <taxon>Rosales</taxon>
        <taxon>Rosaceae</taxon>
        <taxon>Amygdaloideae</taxon>
        <taxon>Amygdaleae</taxon>
        <taxon>Prunus</taxon>
    </lineage>
</organism>
<dbReference type="Proteomes" id="UP001054821">
    <property type="component" value="Chromosome 2"/>
</dbReference>
<keyword evidence="2" id="KW-1185">Reference proteome</keyword>
<comment type="caution">
    <text evidence="1">The sequence shown here is derived from an EMBL/GenBank/DDBJ whole genome shotgun (WGS) entry which is preliminary data.</text>
</comment>
<name>A0AAD4WI94_PRUDU</name>
<dbReference type="AlphaFoldDB" id="A0AAD4WI94"/>
<evidence type="ECO:0000313" key="2">
    <source>
        <dbReference type="Proteomes" id="UP001054821"/>
    </source>
</evidence>